<dbReference type="PANTHER" id="PTHR30471">
    <property type="entry name" value="DNA REPAIR PROTEIN RADC"/>
    <property type="match status" value="1"/>
</dbReference>
<keyword evidence="3" id="KW-0378">Hydrolase</keyword>
<dbReference type="GO" id="GO:0046872">
    <property type="term" value="F:metal ion binding"/>
    <property type="evidence" value="ECO:0007669"/>
    <property type="project" value="UniProtKB-KW"/>
</dbReference>
<dbReference type="Pfam" id="PF04002">
    <property type="entry name" value="RadC"/>
    <property type="match status" value="1"/>
</dbReference>
<dbReference type="GO" id="GO:0006508">
    <property type="term" value="P:proteolysis"/>
    <property type="evidence" value="ECO:0007669"/>
    <property type="project" value="UniProtKB-KW"/>
</dbReference>
<evidence type="ECO:0000313" key="8">
    <source>
        <dbReference type="Proteomes" id="UP000198951"/>
    </source>
</evidence>
<evidence type="ECO:0000256" key="4">
    <source>
        <dbReference type="ARBA" id="ARBA00022833"/>
    </source>
</evidence>
<evidence type="ECO:0000259" key="6">
    <source>
        <dbReference type="PROSITE" id="PS50249"/>
    </source>
</evidence>
<dbReference type="InterPro" id="IPR025657">
    <property type="entry name" value="RadC_JAB"/>
</dbReference>
<gene>
    <name evidence="7" type="ORF">SAMN05443667_11220</name>
</gene>
<reference evidence="8" key="1">
    <citation type="submission" date="2016-10" db="EMBL/GenBank/DDBJ databases">
        <authorList>
            <person name="Varghese N."/>
            <person name="Submissions S."/>
        </authorList>
    </citation>
    <scope>NUCLEOTIDE SEQUENCE [LARGE SCALE GENOMIC DNA]</scope>
    <source>
        <strain evidence="8">DSM 22376</strain>
    </source>
</reference>
<dbReference type="Gene3D" id="3.40.140.10">
    <property type="entry name" value="Cytidine Deaminase, domain 2"/>
    <property type="match status" value="1"/>
</dbReference>
<evidence type="ECO:0000256" key="5">
    <source>
        <dbReference type="ARBA" id="ARBA00023049"/>
    </source>
</evidence>
<dbReference type="STRING" id="150146.SAMN05443667_11220"/>
<dbReference type="GO" id="GO:0008237">
    <property type="term" value="F:metallopeptidase activity"/>
    <property type="evidence" value="ECO:0007669"/>
    <property type="project" value="UniProtKB-KW"/>
</dbReference>
<dbReference type="InterPro" id="IPR001405">
    <property type="entry name" value="UPF0758"/>
</dbReference>
<sequence>MENHAKNPNWGTVSEIQLHYKSKVKAAERPLITSSKSAYQIALQISNPNTIEFFEEFKILLLNNSNKVLGPYEISSGGITGTVVDIRLIFAAVLKANATEIIMIHNHLSGKLIASEADKQITAKVKAASKILNIQLLNHLIITPENYYSFTDEGAL</sequence>
<dbReference type="InterPro" id="IPR037518">
    <property type="entry name" value="MPN"/>
</dbReference>
<dbReference type="OrthoDB" id="9804482at2"/>
<dbReference type="PANTHER" id="PTHR30471:SF3">
    <property type="entry name" value="UPF0758 PROTEIN YEES-RELATED"/>
    <property type="match status" value="1"/>
</dbReference>
<dbReference type="EMBL" id="FNRD01000012">
    <property type="protein sequence ID" value="SEA92409.1"/>
    <property type="molecule type" value="Genomic_DNA"/>
</dbReference>
<keyword evidence="4" id="KW-0862">Zinc</keyword>
<protein>
    <submittedName>
        <fullName evidence="7">RadC-like JAB domain-containing protein</fullName>
    </submittedName>
</protein>
<evidence type="ECO:0000313" key="7">
    <source>
        <dbReference type="EMBL" id="SEA92409.1"/>
    </source>
</evidence>
<accession>A0A1H4F582</accession>
<keyword evidence="1" id="KW-0645">Protease</keyword>
<dbReference type="Proteomes" id="UP000198951">
    <property type="component" value="Unassembled WGS sequence"/>
</dbReference>
<proteinExistence type="predicted"/>
<keyword evidence="5" id="KW-0482">Metalloprotease</keyword>
<evidence type="ECO:0000256" key="3">
    <source>
        <dbReference type="ARBA" id="ARBA00022801"/>
    </source>
</evidence>
<keyword evidence="2" id="KW-0479">Metal-binding</keyword>
<name>A0A1H4F582_9FLAO</name>
<dbReference type="RefSeq" id="WP_091092199.1">
    <property type="nucleotide sequence ID" value="NZ_FNRD01000012.1"/>
</dbReference>
<organism evidence="7 8">
    <name type="scientific">Flavobacterium gillisiae</name>
    <dbReference type="NCBI Taxonomy" id="150146"/>
    <lineage>
        <taxon>Bacteria</taxon>
        <taxon>Pseudomonadati</taxon>
        <taxon>Bacteroidota</taxon>
        <taxon>Flavobacteriia</taxon>
        <taxon>Flavobacteriales</taxon>
        <taxon>Flavobacteriaceae</taxon>
        <taxon>Flavobacterium</taxon>
    </lineage>
</organism>
<dbReference type="CDD" id="cd08071">
    <property type="entry name" value="MPN_DUF2466"/>
    <property type="match status" value="1"/>
</dbReference>
<dbReference type="AlphaFoldDB" id="A0A1H4F582"/>
<keyword evidence="8" id="KW-1185">Reference proteome</keyword>
<evidence type="ECO:0000256" key="2">
    <source>
        <dbReference type="ARBA" id="ARBA00022723"/>
    </source>
</evidence>
<dbReference type="PROSITE" id="PS50249">
    <property type="entry name" value="MPN"/>
    <property type="match status" value="1"/>
</dbReference>
<evidence type="ECO:0000256" key="1">
    <source>
        <dbReference type="ARBA" id="ARBA00022670"/>
    </source>
</evidence>
<feature type="domain" description="MPN" evidence="6">
    <location>
        <begin position="31"/>
        <end position="156"/>
    </location>
</feature>